<reference evidence="1 2" key="1">
    <citation type="submission" date="2014-09" db="EMBL/GenBank/DDBJ databases">
        <authorList>
            <person name="Ellenberger Sabrina"/>
        </authorList>
    </citation>
    <scope>NUCLEOTIDE SEQUENCE [LARGE SCALE GENOMIC DNA]</scope>
    <source>
        <strain evidence="1 2">CBS 412.66</strain>
    </source>
</reference>
<gene>
    <name evidence="1" type="primary">PARPA_03447.1 scaffold 7964</name>
</gene>
<organism evidence="1 2">
    <name type="scientific">Parasitella parasitica</name>
    <dbReference type="NCBI Taxonomy" id="35722"/>
    <lineage>
        <taxon>Eukaryota</taxon>
        <taxon>Fungi</taxon>
        <taxon>Fungi incertae sedis</taxon>
        <taxon>Mucoromycota</taxon>
        <taxon>Mucoromycotina</taxon>
        <taxon>Mucoromycetes</taxon>
        <taxon>Mucorales</taxon>
        <taxon>Mucorineae</taxon>
        <taxon>Mucoraceae</taxon>
        <taxon>Parasitella</taxon>
    </lineage>
</organism>
<evidence type="ECO:0000313" key="2">
    <source>
        <dbReference type="Proteomes" id="UP000054107"/>
    </source>
</evidence>
<accession>A0A0B7MUW8</accession>
<dbReference type="EMBL" id="LN722574">
    <property type="protein sequence ID" value="CEP09861.1"/>
    <property type="molecule type" value="Genomic_DNA"/>
</dbReference>
<evidence type="ECO:0000313" key="1">
    <source>
        <dbReference type="EMBL" id="CEP09861.1"/>
    </source>
</evidence>
<sequence>MSQLQKLTKLQQANSNLLEKAQRIVFLDIGQLAGRVYSWEKGFSEELLANIVGKLMAGHEMLLSPGKAGASTRPKKDFIAAVLKYFYYSAAVN</sequence>
<proteinExistence type="predicted"/>
<protein>
    <submittedName>
        <fullName evidence="1">Uncharacterized protein</fullName>
    </submittedName>
</protein>
<dbReference type="Proteomes" id="UP000054107">
    <property type="component" value="Unassembled WGS sequence"/>
</dbReference>
<dbReference type="AlphaFoldDB" id="A0A0B7MUW8"/>
<keyword evidence="2" id="KW-1185">Reference proteome</keyword>
<name>A0A0B7MUW8_9FUNG</name>